<dbReference type="EMBL" id="CP003218">
    <property type="protein sequence ID" value="AEX05765.1"/>
    <property type="molecule type" value="Genomic_DNA"/>
</dbReference>
<gene>
    <name evidence="2" type="ordered locus">KOX_20215</name>
</gene>
<proteinExistence type="predicted"/>
<feature type="transmembrane region" description="Helical" evidence="1">
    <location>
        <begin position="7"/>
        <end position="29"/>
    </location>
</feature>
<organism evidence="2 3">
    <name type="scientific">Klebsiella michiganensis (strain ATCC 8724 / DSM 4798 / JCM 20051 / NBRC 3318 / NRRL B-199 / KCTC 1686 / BUCSAV 143 / CCM 1901)</name>
    <dbReference type="NCBI Taxonomy" id="1006551"/>
    <lineage>
        <taxon>Bacteria</taxon>
        <taxon>Pseudomonadati</taxon>
        <taxon>Pseudomonadota</taxon>
        <taxon>Gammaproteobacteria</taxon>
        <taxon>Enterobacterales</taxon>
        <taxon>Enterobacteriaceae</taxon>
        <taxon>Klebsiella/Raoultella group</taxon>
        <taxon>Klebsiella</taxon>
    </lineage>
</organism>
<reference evidence="2 3" key="1">
    <citation type="journal article" date="2012" name="J. Bacteriol.">
        <title>Complete genome sequence of Klebsiella oxytoca KCTC 1686, used in production of 2,3-butanediol.</title>
        <authorList>
            <person name="Shin S.H."/>
            <person name="Kim S."/>
            <person name="Kim J.Y."/>
            <person name="Lee S."/>
            <person name="Um Y."/>
            <person name="Oh M.K."/>
            <person name="Kim Y.R."/>
            <person name="Lee J."/>
            <person name="Yang K.S."/>
        </authorList>
    </citation>
    <scope>NUCLEOTIDE SEQUENCE [LARGE SCALE GENOMIC DNA]</scope>
    <source>
        <strain evidence="3">ATCC 8724 / DSM 4798 / JCM 20051 / NBRC 3318 / NRRL B-199 / KCTC 1686</strain>
    </source>
</reference>
<sequence length="30" mass="3444">MNRSPDTLIALIFFLVGLLVLLLAIWQILF</sequence>
<dbReference type="RefSeq" id="WP_014229313.1">
    <property type="nucleotide sequence ID" value="NC_016612.1"/>
</dbReference>
<evidence type="ECO:0000313" key="2">
    <source>
        <dbReference type="EMBL" id="AEX05765.1"/>
    </source>
</evidence>
<name>A0A0H3HBE1_KLEM8</name>
<dbReference type="NCBIfam" id="NF033229">
    <property type="entry name" value="small_MgtR"/>
    <property type="match status" value="1"/>
</dbReference>
<dbReference type="HOGENOM" id="CLU_219463_0_0_6"/>
<keyword evidence="1" id="KW-0812">Transmembrane</keyword>
<dbReference type="GeneID" id="66559916"/>
<evidence type="ECO:0000313" key="3">
    <source>
        <dbReference type="Proteomes" id="UP000007843"/>
    </source>
</evidence>
<evidence type="ECO:0008006" key="4">
    <source>
        <dbReference type="Google" id="ProtNLM"/>
    </source>
</evidence>
<evidence type="ECO:0000256" key="1">
    <source>
        <dbReference type="SAM" id="Phobius"/>
    </source>
</evidence>
<keyword evidence="1" id="KW-1133">Transmembrane helix</keyword>
<accession>A0A0H3HBE1</accession>
<dbReference type="AlphaFoldDB" id="A0A0H3HBE1"/>
<dbReference type="KEGG" id="kox:KOX_20215"/>
<keyword evidence="1" id="KW-0472">Membrane</keyword>
<dbReference type="Proteomes" id="UP000007843">
    <property type="component" value="Chromosome"/>
</dbReference>
<protein>
    <recommendedName>
        <fullName evidence="4">Protein MgtR</fullName>
    </recommendedName>
</protein>
<dbReference type="InterPro" id="IPR049815">
    <property type="entry name" value="MgtR-like"/>
</dbReference>